<dbReference type="PROSITE" id="PS51257">
    <property type="entry name" value="PROKAR_LIPOPROTEIN"/>
    <property type="match status" value="1"/>
</dbReference>
<evidence type="ECO:0000256" key="1">
    <source>
        <dbReference type="ARBA" id="ARBA00022729"/>
    </source>
</evidence>
<dbReference type="InterPro" id="IPR011330">
    <property type="entry name" value="Glyco_hydro/deAcase_b/a-brl"/>
</dbReference>
<dbReference type="PANTHER" id="PTHR34216">
    <property type="match status" value="1"/>
</dbReference>
<keyword evidence="2" id="KW-0378">Hydrolase</keyword>
<dbReference type="InterPro" id="IPR002509">
    <property type="entry name" value="NODB_dom"/>
</dbReference>
<dbReference type="PROSITE" id="PS51677">
    <property type="entry name" value="NODB"/>
    <property type="match status" value="1"/>
</dbReference>
<dbReference type="GO" id="GO:0043708">
    <property type="term" value="P:cell adhesion involved in biofilm formation"/>
    <property type="evidence" value="ECO:0007669"/>
    <property type="project" value="InterPro"/>
</dbReference>
<evidence type="ECO:0000313" key="2">
    <source>
        <dbReference type="EMBL" id="QLN00757.1"/>
    </source>
</evidence>
<dbReference type="SUPFAM" id="SSF88713">
    <property type="entry name" value="Glycoside hydrolase/deacetylase"/>
    <property type="match status" value="1"/>
</dbReference>
<name>A0A7W3HVY3_ESCFE</name>
<dbReference type="Pfam" id="PF14883">
    <property type="entry name" value="GHL13"/>
    <property type="match status" value="1"/>
</dbReference>
<evidence type="ECO:0000313" key="3">
    <source>
        <dbReference type="Proteomes" id="UP000510927"/>
    </source>
</evidence>
<dbReference type="Gene3D" id="3.20.20.80">
    <property type="entry name" value="Glycosidases"/>
    <property type="match status" value="1"/>
</dbReference>
<dbReference type="PANTHER" id="PTHR34216:SF7">
    <property type="entry name" value="POLY-BETA-1,6-N-ACETYL-D-GLUCOSAMINE N-DEACETYLASE"/>
    <property type="match status" value="1"/>
</dbReference>
<dbReference type="InterPro" id="IPR051398">
    <property type="entry name" value="Polysacch_Deacetylase"/>
</dbReference>
<organism evidence="2 3">
    <name type="scientific">Escherichia fergusonii</name>
    <dbReference type="NCBI Taxonomy" id="564"/>
    <lineage>
        <taxon>Bacteria</taxon>
        <taxon>Pseudomonadati</taxon>
        <taxon>Pseudomonadota</taxon>
        <taxon>Gammaproteobacteria</taxon>
        <taxon>Enterobacterales</taxon>
        <taxon>Enterobacteriaceae</taxon>
        <taxon>Escherichia</taxon>
    </lineage>
</organism>
<dbReference type="Pfam" id="PF01522">
    <property type="entry name" value="Polysacc_deac_1"/>
    <property type="match status" value="1"/>
</dbReference>
<dbReference type="InterPro" id="IPR023854">
    <property type="entry name" value="PGA_deacetylase_PgaB"/>
</dbReference>
<dbReference type="Proteomes" id="UP000510927">
    <property type="component" value="Chromosome"/>
</dbReference>
<dbReference type="GO" id="GO:0016810">
    <property type="term" value="F:hydrolase activity, acting on carbon-nitrogen (but not peptide) bonds"/>
    <property type="evidence" value="ECO:0007669"/>
    <property type="project" value="InterPro"/>
</dbReference>
<accession>A0A7W3HVY3</accession>
<sequence length="672" mass="77657">MLRKGKRSLFMLVSIFMLSACLSQQKNEFTPPQQRESLQAEQPWPRNGFVAISWHNVEDEAADQRFMSVRTSALREQFAWLRENGYQPVSIAQIREAHRGGKPLPEKAVLLTFDDGYQSFYTRVYPLLKAFQWPALWAPVGSWIDTPPNQQVKFGDEMVARHYFATWQQVREIARSKLVEIASHTWNSHYGIEANPTGSQLPVFVNRMYLLNNGRYETEAEYRHRIRQDAIKMTAQLQKNAGVTAQVFVWPYGEANGIAIEELKKMGYDMFFTLESGLGNTSRLDSIPRVLIANNPSLKEFAQQIIRVQETSPERVMHIDLDYVYDADRQQRERNLDVLIQRVKDMQISSVYLQAFADPTGDGLVKEVWFPNRLLPMKADLFNRVAWQLRTRAGVAVYAWMPVLSWDLDPTLPRVEYLPTDKKTSQIHPSQYRRLSPFDDRVREQISTLYEDLAGHASFDGILFHDDAVLSDYEDASAPAIAAYKKAGFSTSIREIREDPEQFKRWTQFKRQALTDFTLALSAKVKAVRGPQIKTARNIFALPVMLSESEAWFAQNYADFLQSYDWTAIMAMPYMEGINEKSADKWLVQLVNHIKAIPQAKDKSVLELQTQDWKANGQHQAIQSQIIAHWMSLLQLNGVKNYGYYPDDFLRNQPEIKVIRPQFSTAWYPKND</sequence>
<dbReference type="CDD" id="cd10964">
    <property type="entry name" value="CE4_PgaB_5s"/>
    <property type="match status" value="1"/>
</dbReference>
<dbReference type="AlphaFoldDB" id="A0A7W3HVY3"/>
<proteinExistence type="predicted"/>
<dbReference type="NCBIfam" id="TIGR03938">
    <property type="entry name" value="deacetyl_PgaB"/>
    <property type="match status" value="1"/>
</dbReference>
<dbReference type="RefSeq" id="WP_181202556.1">
    <property type="nucleotide sequence ID" value="NZ_CP055675.1"/>
</dbReference>
<gene>
    <name evidence="2" type="primary">pgaB</name>
    <name evidence="2" type="ORF">HVY52_13430</name>
</gene>
<dbReference type="EC" id="3.5.1.-" evidence="2"/>
<dbReference type="InterPro" id="IPR032772">
    <property type="entry name" value="PGA_deacetylase_PgaB_C"/>
</dbReference>
<dbReference type="GO" id="GO:0005975">
    <property type="term" value="P:carbohydrate metabolic process"/>
    <property type="evidence" value="ECO:0007669"/>
    <property type="project" value="InterPro"/>
</dbReference>
<keyword evidence="1" id="KW-0732">Signal</keyword>
<reference evidence="2 3" key="1">
    <citation type="submission" date="2020-06" db="EMBL/GenBank/DDBJ databases">
        <title>REHAB project genomes.</title>
        <authorList>
            <person name="Shaw L.P."/>
        </authorList>
    </citation>
    <scope>NUCLEOTIDE SEQUENCE [LARGE SCALE GENOMIC DNA]</scope>
    <source>
        <strain evidence="2 3">RHB28-C13</strain>
    </source>
</reference>
<dbReference type="EMBL" id="CP055675">
    <property type="protein sequence ID" value="QLN00757.1"/>
    <property type="molecule type" value="Genomic_DNA"/>
</dbReference>
<dbReference type="Gene3D" id="3.20.20.370">
    <property type="entry name" value="Glycoside hydrolase/deacetylase"/>
    <property type="match status" value="1"/>
</dbReference>
<dbReference type="NCBIfam" id="NF011177">
    <property type="entry name" value="PRK14582.1"/>
    <property type="match status" value="1"/>
</dbReference>
<protein>
    <submittedName>
        <fullName evidence="2">Poly-beta-1,6-N-acetyl-D-glucosamine N-deacetylase PgaB</fullName>
        <ecNumber evidence="2">3.5.1.-</ecNumber>
    </submittedName>
</protein>